<evidence type="ECO:0000256" key="1">
    <source>
        <dbReference type="SAM" id="Phobius"/>
    </source>
</evidence>
<keyword evidence="1" id="KW-1133">Transmembrane helix</keyword>
<organism evidence="2 3">
    <name type="scientific">Xenorhabdus doucetiae</name>
    <dbReference type="NCBI Taxonomy" id="351671"/>
    <lineage>
        <taxon>Bacteria</taxon>
        <taxon>Pseudomonadati</taxon>
        <taxon>Pseudomonadota</taxon>
        <taxon>Gammaproteobacteria</taxon>
        <taxon>Enterobacterales</taxon>
        <taxon>Morganellaceae</taxon>
        <taxon>Xenorhabdus</taxon>
    </lineage>
</organism>
<gene>
    <name evidence="2" type="ORF">LY16_02062</name>
</gene>
<name>A0ABY3NRR8_9GAMM</name>
<reference evidence="2 3" key="1">
    <citation type="submission" date="2019-07" db="EMBL/GenBank/DDBJ databases">
        <title>Genomic Encyclopedia of Type Strains, Phase I: the one thousand microbial genomes (KMG-I) project.</title>
        <authorList>
            <person name="Kyrpides N."/>
        </authorList>
    </citation>
    <scope>NUCLEOTIDE SEQUENCE [LARGE SCALE GENOMIC DNA]</scope>
    <source>
        <strain evidence="2 3">DSM 17909</strain>
    </source>
</reference>
<keyword evidence="3" id="KW-1185">Reference proteome</keyword>
<proteinExistence type="predicted"/>
<feature type="transmembrane region" description="Helical" evidence="1">
    <location>
        <begin position="48"/>
        <end position="68"/>
    </location>
</feature>
<dbReference type="EMBL" id="VNHN01000030">
    <property type="protein sequence ID" value="TYP05263.1"/>
    <property type="molecule type" value="Genomic_DNA"/>
</dbReference>
<evidence type="ECO:0000313" key="2">
    <source>
        <dbReference type="EMBL" id="TYP05263.1"/>
    </source>
</evidence>
<evidence type="ECO:0000313" key="3">
    <source>
        <dbReference type="Proteomes" id="UP000324170"/>
    </source>
</evidence>
<keyword evidence="1" id="KW-0472">Membrane</keyword>
<comment type="caution">
    <text evidence="2">The sequence shown here is derived from an EMBL/GenBank/DDBJ whole genome shotgun (WGS) entry which is preliminary data.</text>
</comment>
<keyword evidence="1" id="KW-0812">Transmembrane</keyword>
<protein>
    <submittedName>
        <fullName evidence="2">Uncharacterized protein</fullName>
    </submittedName>
</protein>
<dbReference type="Proteomes" id="UP000324170">
    <property type="component" value="Unassembled WGS sequence"/>
</dbReference>
<sequence length="101" mass="11901">MVVKWDKINSSEACCVTHFNYLIQASDPCQVQPYRHKLLNGHQLCRRIFLVATILLLLADAVFYRLVFNEKSPKPRQYYGLLPVSYQRYWQGHLKGYKLPV</sequence>
<accession>A0ABY3NRR8</accession>